<sequence>MEWKRDRSFRALALARSAQAERDNESCFFHLYWREYRYVAISVPVVRRRVSVSRPGRAGRRVCHCQRRENLPDRFVFAMHRVLCISDSAMVIRGVHIEPSHVVRKRSIDQPLRISVFYDHSVYRHLPAAYSPPPSLESVLRLSTLIQRIEY</sequence>
<proteinExistence type="predicted"/>
<dbReference type="EMBL" id="BGZK01000150">
    <property type="protein sequence ID" value="GBP23407.1"/>
    <property type="molecule type" value="Genomic_DNA"/>
</dbReference>
<reference evidence="1 2" key="1">
    <citation type="journal article" date="2019" name="Commun. Biol.">
        <title>The bagworm genome reveals a unique fibroin gene that provides high tensile strength.</title>
        <authorList>
            <person name="Kono N."/>
            <person name="Nakamura H."/>
            <person name="Ohtoshi R."/>
            <person name="Tomita M."/>
            <person name="Numata K."/>
            <person name="Arakawa K."/>
        </authorList>
    </citation>
    <scope>NUCLEOTIDE SEQUENCE [LARGE SCALE GENOMIC DNA]</scope>
</reference>
<accession>A0A4C1UBC2</accession>
<gene>
    <name evidence="1" type="ORF">EVAR_22266_1</name>
</gene>
<keyword evidence="2" id="KW-1185">Reference proteome</keyword>
<evidence type="ECO:0000313" key="2">
    <source>
        <dbReference type="Proteomes" id="UP000299102"/>
    </source>
</evidence>
<name>A0A4C1UBC2_EUMVA</name>
<evidence type="ECO:0000313" key="1">
    <source>
        <dbReference type="EMBL" id="GBP23407.1"/>
    </source>
</evidence>
<protein>
    <submittedName>
        <fullName evidence="1">Uncharacterized protein</fullName>
    </submittedName>
</protein>
<comment type="caution">
    <text evidence="1">The sequence shown here is derived from an EMBL/GenBank/DDBJ whole genome shotgun (WGS) entry which is preliminary data.</text>
</comment>
<organism evidence="1 2">
    <name type="scientific">Eumeta variegata</name>
    <name type="common">Bagworm moth</name>
    <name type="synonym">Eumeta japonica</name>
    <dbReference type="NCBI Taxonomy" id="151549"/>
    <lineage>
        <taxon>Eukaryota</taxon>
        <taxon>Metazoa</taxon>
        <taxon>Ecdysozoa</taxon>
        <taxon>Arthropoda</taxon>
        <taxon>Hexapoda</taxon>
        <taxon>Insecta</taxon>
        <taxon>Pterygota</taxon>
        <taxon>Neoptera</taxon>
        <taxon>Endopterygota</taxon>
        <taxon>Lepidoptera</taxon>
        <taxon>Glossata</taxon>
        <taxon>Ditrysia</taxon>
        <taxon>Tineoidea</taxon>
        <taxon>Psychidae</taxon>
        <taxon>Oiketicinae</taxon>
        <taxon>Eumeta</taxon>
    </lineage>
</organism>
<dbReference type="Proteomes" id="UP000299102">
    <property type="component" value="Unassembled WGS sequence"/>
</dbReference>
<dbReference type="OrthoDB" id="527990at2759"/>
<dbReference type="AlphaFoldDB" id="A0A4C1UBC2"/>